<organism evidence="5 6">
    <name type="scientific">Heliobacterium mobile</name>
    <name type="common">Heliobacillus mobilis</name>
    <dbReference type="NCBI Taxonomy" id="28064"/>
    <lineage>
        <taxon>Bacteria</taxon>
        <taxon>Bacillati</taxon>
        <taxon>Bacillota</taxon>
        <taxon>Clostridia</taxon>
        <taxon>Eubacteriales</taxon>
        <taxon>Heliobacteriaceae</taxon>
        <taxon>Heliobacterium</taxon>
    </lineage>
</organism>
<dbReference type="GO" id="GO:0004190">
    <property type="term" value="F:aspartic-type endopeptidase activity"/>
    <property type="evidence" value="ECO:0007669"/>
    <property type="project" value="UniProtKB-KW"/>
</dbReference>
<keyword evidence="6" id="KW-1185">Reference proteome</keyword>
<evidence type="ECO:0000256" key="4">
    <source>
        <dbReference type="ARBA" id="ARBA00022801"/>
    </source>
</evidence>
<name>A0A6I3SKV0_HELMO</name>
<dbReference type="AlphaFoldDB" id="A0A6I3SKV0"/>
<dbReference type="InterPro" id="IPR000671">
    <property type="entry name" value="Peptidase_A31"/>
</dbReference>
<evidence type="ECO:0000256" key="2">
    <source>
        <dbReference type="ARBA" id="ARBA00022670"/>
    </source>
</evidence>
<reference evidence="5 6" key="1">
    <citation type="submission" date="2019-11" db="EMBL/GenBank/DDBJ databases">
        <title>Whole-genome sequence of a the green, strictly anaerobic photosynthetic bacterium Heliobacillus mobilis DSM 6151.</title>
        <authorList>
            <person name="Kyndt J.A."/>
            <person name="Meyer T.E."/>
        </authorList>
    </citation>
    <scope>NUCLEOTIDE SEQUENCE [LARGE SCALE GENOMIC DNA]</scope>
    <source>
        <strain evidence="5 6">DSM 6151</strain>
    </source>
</reference>
<comment type="caution">
    <text evidence="5">The sequence shown here is derived from an EMBL/GenBank/DDBJ whole genome shotgun (WGS) entry which is preliminary data.</text>
</comment>
<evidence type="ECO:0000313" key="5">
    <source>
        <dbReference type="EMBL" id="MTV49533.1"/>
    </source>
</evidence>
<evidence type="ECO:0000313" key="6">
    <source>
        <dbReference type="Proteomes" id="UP000430670"/>
    </source>
</evidence>
<dbReference type="InterPro" id="IPR023430">
    <property type="entry name" value="Pept_HybD-like_dom_sf"/>
</dbReference>
<dbReference type="PANTHER" id="PTHR30302:SF1">
    <property type="entry name" value="HYDROGENASE 2 MATURATION PROTEASE"/>
    <property type="match status" value="1"/>
</dbReference>
<keyword evidence="2 5" id="KW-0645">Protease</keyword>
<dbReference type="Proteomes" id="UP000430670">
    <property type="component" value="Unassembled WGS sequence"/>
</dbReference>
<sequence>MSRRCQPAPESELLILGLGNLLMGDDGLGVYAAEKLLPFRHPPKIDIVDGGTSLLFYLEQISRSRRLLVIDALLGNEPPGSLYRIDLDDISEGTDSFRTAHGIALSDVIALARSHTGFPSQVTIIGAEPLDCHPSIGLSPPVAAALPLLVEQVVHEIRIHCNQKENVLVRPVGTS</sequence>
<dbReference type="SUPFAM" id="SSF53163">
    <property type="entry name" value="HybD-like"/>
    <property type="match status" value="1"/>
</dbReference>
<keyword evidence="3" id="KW-0064">Aspartyl protease</keyword>
<dbReference type="PRINTS" id="PR00446">
    <property type="entry name" value="HYDRGNUPTAKE"/>
</dbReference>
<gene>
    <name evidence="5" type="ORF">GJ688_11155</name>
</gene>
<accession>A0A6I3SKV0</accession>
<dbReference type="Gene3D" id="3.40.50.1450">
    <property type="entry name" value="HybD-like"/>
    <property type="match status" value="1"/>
</dbReference>
<dbReference type="RefSeq" id="WP_155476636.1">
    <property type="nucleotide sequence ID" value="NZ_WNKU01000012.1"/>
</dbReference>
<evidence type="ECO:0000256" key="1">
    <source>
        <dbReference type="ARBA" id="ARBA00006814"/>
    </source>
</evidence>
<dbReference type="Pfam" id="PF01750">
    <property type="entry name" value="HycI"/>
    <property type="match status" value="1"/>
</dbReference>
<dbReference type="NCBIfam" id="TIGR00072">
    <property type="entry name" value="hydrog_prot"/>
    <property type="match status" value="1"/>
</dbReference>
<keyword evidence="4" id="KW-0378">Hydrolase</keyword>
<evidence type="ECO:0000256" key="3">
    <source>
        <dbReference type="ARBA" id="ARBA00022750"/>
    </source>
</evidence>
<dbReference type="EMBL" id="WNKU01000012">
    <property type="protein sequence ID" value="MTV49533.1"/>
    <property type="molecule type" value="Genomic_DNA"/>
</dbReference>
<dbReference type="GO" id="GO:0016485">
    <property type="term" value="P:protein processing"/>
    <property type="evidence" value="ECO:0007669"/>
    <property type="project" value="TreeGrafter"/>
</dbReference>
<dbReference type="CDD" id="cd00518">
    <property type="entry name" value="H2MP"/>
    <property type="match status" value="1"/>
</dbReference>
<dbReference type="OrthoDB" id="9794619at2"/>
<dbReference type="GO" id="GO:0008047">
    <property type="term" value="F:enzyme activator activity"/>
    <property type="evidence" value="ECO:0007669"/>
    <property type="project" value="InterPro"/>
</dbReference>
<comment type="similarity">
    <text evidence="1">Belongs to the peptidase A31 family.</text>
</comment>
<proteinExistence type="inferred from homology"/>
<protein>
    <submittedName>
        <fullName evidence="5">Hydrogenase maturation protease</fullName>
    </submittedName>
</protein>
<dbReference type="PANTHER" id="PTHR30302">
    <property type="entry name" value="HYDROGENASE 1 MATURATION PROTEASE"/>
    <property type="match status" value="1"/>
</dbReference>